<dbReference type="InterPro" id="IPR000182">
    <property type="entry name" value="GNAT_dom"/>
</dbReference>
<accession>A0A7W7PPH3</accession>
<comment type="caution">
    <text evidence="2">The sequence shown here is derived from an EMBL/GenBank/DDBJ whole genome shotgun (WGS) entry which is preliminary data.</text>
</comment>
<reference evidence="2 3" key="1">
    <citation type="submission" date="2020-08" db="EMBL/GenBank/DDBJ databases">
        <title>Genomic Encyclopedia of Type Strains, Phase III (KMG-III): the genomes of soil and plant-associated and newly described type strains.</title>
        <authorList>
            <person name="Whitman W."/>
        </authorList>
    </citation>
    <scope>NUCLEOTIDE SEQUENCE [LARGE SCALE GENOMIC DNA]</scope>
    <source>
        <strain evidence="2 3">CECT 3266</strain>
    </source>
</reference>
<dbReference type="Proteomes" id="UP000556084">
    <property type="component" value="Unassembled WGS sequence"/>
</dbReference>
<dbReference type="EMBL" id="JACHJH010000009">
    <property type="protein sequence ID" value="MBB4895835.1"/>
    <property type="molecule type" value="Genomic_DNA"/>
</dbReference>
<organism evidence="2 3">
    <name type="scientific">Streptomyces olivoverticillatus</name>
    <dbReference type="NCBI Taxonomy" id="66427"/>
    <lineage>
        <taxon>Bacteria</taxon>
        <taxon>Bacillati</taxon>
        <taxon>Actinomycetota</taxon>
        <taxon>Actinomycetes</taxon>
        <taxon>Kitasatosporales</taxon>
        <taxon>Streptomycetaceae</taxon>
        <taxon>Streptomyces</taxon>
    </lineage>
</organism>
<dbReference type="SUPFAM" id="SSF55729">
    <property type="entry name" value="Acyl-CoA N-acyltransferases (Nat)"/>
    <property type="match status" value="1"/>
</dbReference>
<dbReference type="Gene3D" id="3.40.630.30">
    <property type="match status" value="1"/>
</dbReference>
<gene>
    <name evidence="2" type="ORF">FHS39_004914</name>
</gene>
<evidence type="ECO:0000313" key="2">
    <source>
        <dbReference type="EMBL" id="MBB4895835.1"/>
    </source>
</evidence>
<feature type="domain" description="N-acetyltransferase" evidence="1">
    <location>
        <begin position="7"/>
        <end position="159"/>
    </location>
</feature>
<dbReference type="CDD" id="cd04301">
    <property type="entry name" value="NAT_SF"/>
    <property type="match status" value="1"/>
</dbReference>
<name>A0A7W7PPH3_9ACTN</name>
<evidence type="ECO:0000259" key="1">
    <source>
        <dbReference type="PROSITE" id="PS51186"/>
    </source>
</evidence>
<keyword evidence="3" id="KW-1185">Reference proteome</keyword>
<dbReference type="Pfam" id="PF13527">
    <property type="entry name" value="Acetyltransf_9"/>
    <property type="match status" value="1"/>
</dbReference>
<keyword evidence="2" id="KW-0808">Transferase</keyword>
<dbReference type="GO" id="GO:0047921">
    <property type="term" value="F:aminoglycoside 2'-N-acetyltransferase activity"/>
    <property type="evidence" value="ECO:0007669"/>
    <property type="project" value="UniProtKB-EC"/>
</dbReference>
<dbReference type="InterPro" id="IPR016181">
    <property type="entry name" value="Acyl_CoA_acyltransferase"/>
</dbReference>
<sequence>MTVLRTAHTSDLTAAELAAVRRLLDAVFEGDFSDEDWDHTVGGMHALVLDGGEPIAHGSLVQRRLLHAGRALRTGYVEAVAVRAGHRRRGHGSAVMAALEHVLRHGAYELGALGATDEAVPLYTGRGWQRWLGPSSVLAPTGIERTPDEDGCIYVLPVGPTALDLDGELTCDWRPGDVW</sequence>
<proteinExistence type="predicted"/>
<dbReference type="EC" id="2.3.1.59" evidence="2"/>
<protein>
    <submittedName>
        <fullName evidence="2">Aminoglycoside 2'-N-acetyltransferase I</fullName>
        <ecNumber evidence="2">2.3.1.59</ecNumber>
    </submittedName>
</protein>
<keyword evidence="2" id="KW-0012">Acyltransferase</keyword>
<evidence type="ECO:0000313" key="3">
    <source>
        <dbReference type="Proteomes" id="UP000556084"/>
    </source>
</evidence>
<dbReference type="PROSITE" id="PS51186">
    <property type="entry name" value="GNAT"/>
    <property type="match status" value="1"/>
</dbReference>
<dbReference type="AlphaFoldDB" id="A0A7W7PPH3"/>
<dbReference type="RefSeq" id="WP_184351633.1">
    <property type="nucleotide sequence ID" value="NZ_JACHJH010000009.1"/>
</dbReference>